<dbReference type="Proteomes" id="UP000675881">
    <property type="component" value="Chromosome 1"/>
</dbReference>
<keyword evidence="4 8" id="KW-0863">Zinc-finger</keyword>
<dbReference type="InterPro" id="IPR051574">
    <property type="entry name" value="ZnF_E-box_Homeobox"/>
</dbReference>
<dbReference type="AlphaFoldDB" id="A0A7R8GZX7"/>
<evidence type="ECO:0000256" key="1">
    <source>
        <dbReference type="ARBA" id="ARBA00004123"/>
    </source>
</evidence>
<comment type="subcellular location">
    <subcellularLocation>
        <location evidence="1 9 10">Nucleus</location>
    </subcellularLocation>
</comment>
<evidence type="ECO:0000256" key="3">
    <source>
        <dbReference type="ARBA" id="ARBA00022737"/>
    </source>
</evidence>
<evidence type="ECO:0000256" key="6">
    <source>
        <dbReference type="ARBA" id="ARBA00023125"/>
    </source>
</evidence>
<feature type="compositionally biased region" description="Basic and acidic residues" evidence="11">
    <location>
        <begin position="503"/>
        <end position="512"/>
    </location>
</feature>
<dbReference type="GO" id="GO:0005634">
    <property type="term" value="C:nucleus"/>
    <property type="evidence" value="ECO:0007669"/>
    <property type="project" value="UniProtKB-SubCell"/>
</dbReference>
<evidence type="ECO:0000256" key="4">
    <source>
        <dbReference type="ARBA" id="ARBA00022771"/>
    </source>
</evidence>
<evidence type="ECO:0000313" key="12">
    <source>
        <dbReference type="EMBL" id="CAF2759763.1"/>
    </source>
</evidence>
<evidence type="ECO:0000256" key="10">
    <source>
        <dbReference type="RuleBase" id="RU000682"/>
    </source>
</evidence>
<organism evidence="12 13">
    <name type="scientific">Lepeophtheirus salmonis</name>
    <name type="common">Salmon louse</name>
    <name type="synonym">Caligus salmonis</name>
    <dbReference type="NCBI Taxonomy" id="72036"/>
    <lineage>
        <taxon>Eukaryota</taxon>
        <taxon>Metazoa</taxon>
        <taxon>Ecdysozoa</taxon>
        <taxon>Arthropoda</taxon>
        <taxon>Crustacea</taxon>
        <taxon>Multicrustacea</taxon>
        <taxon>Hexanauplia</taxon>
        <taxon>Copepoda</taxon>
        <taxon>Siphonostomatoida</taxon>
        <taxon>Caligidae</taxon>
        <taxon>Lepeophtheirus</taxon>
    </lineage>
</organism>
<proteinExistence type="predicted"/>
<feature type="compositionally biased region" description="Pro residues" evidence="11">
    <location>
        <begin position="883"/>
        <end position="894"/>
    </location>
</feature>
<keyword evidence="13" id="KW-1185">Reference proteome</keyword>
<dbReference type="SUPFAM" id="SSF46689">
    <property type="entry name" value="Homeodomain-like"/>
    <property type="match status" value="1"/>
</dbReference>
<dbReference type="Pfam" id="PF00046">
    <property type="entry name" value="Homeodomain"/>
    <property type="match status" value="1"/>
</dbReference>
<feature type="compositionally biased region" description="Acidic residues" evidence="11">
    <location>
        <begin position="473"/>
        <end position="492"/>
    </location>
</feature>
<name>A0A7R8GZX7_LEPSM</name>
<evidence type="ECO:0000256" key="8">
    <source>
        <dbReference type="PROSITE-ProRule" id="PRU00042"/>
    </source>
</evidence>
<dbReference type="CDD" id="cd00086">
    <property type="entry name" value="homeodomain"/>
    <property type="match status" value="1"/>
</dbReference>
<dbReference type="Gene3D" id="3.30.160.60">
    <property type="entry name" value="Classic Zinc Finger"/>
    <property type="match status" value="5"/>
</dbReference>
<dbReference type="FunFam" id="3.30.160.60:FF:001498">
    <property type="entry name" value="Zinc finger protein 404"/>
    <property type="match status" value="1"/>
</dbReference>
<dbReference type="GO" id="GO:0008270">
    <property type="term" value="F:zinc ion binding"/>
    <property type="evidence" value="ECO:0007669"/>
    <property type="project" value="UniProtKB-KW"/>
</dbReference>
<dbReference type="InterPro" id="IPR036236">
    <property type="entry name" value="Znf_C2H2_sf"/>
</dbReference>
<feature type="region of interest" description="Disordered" evidence="11">
    <location>
        <begin position="315"/>
        <end position="344"/>
    </location>
</feature>
<feature type="compositionally biased region" description="Low complexity" evidence="11">
    <location>
        <begin position="895"/>
        <end position="910"/>
    </location>
</feature>
<dbReference type="SMART" id="SM00389">
    <property type="entry name" value="HOX"/>
    <property type="match status" value="1"/>
</dbReference>
<dbReference type="PROSITE" id="PS50157">
    <property type="entry name" value="ZINC_FINGER_C2H2_2"/>
    <property type="match status" value="6"/>
</dbReference>
<feature type="region of interest" description="Disordered" evidence="11">
    <location>
        <begin position="864"/>
        <end position="932"/>
    </location>
</feature>
<dbReference type="PANTHER" id="PTHR24391">
    <property type="entry name" value="HISTONE H4 TRANSCRIPTION FACTOR-RELATED"/>
    <property type="match status" value="1"/>
</dbReference>
<evidence type="ECO:0000256" key="11">
    <source>
        <dbReference type="SAM" id="MobiDB-lite"/>
    </source>
</evidence>
<protein>
    <submittedName>
        <fullName evidence="12">ZEB2</fullName>
    </submittedName>
</protein>
<dbReference type="GO" id="GO:0000978">
    <property type="term" value="F:RNA polymerase II cis-regulatory region sequence-specific DNA binding"/>
    <property type="evidence" value="ECO:0007669"/>
    <property type="project" value="TreeGrafter"/>
</dbReference>
<gene>
    <name evidence="12" type="ORF">LSAA_784</name>
</gene>
<dbReference type="PROSITE" id="PS50071">
    <property type="entry name" value="HOMEOBOX_2"/>
    <property type="match status" value="1"/>
</dbReference>
<dbReference type="InterPro" id="IPR009057">
    <property type="entry name" value="Homeodomain-like_sf"/>
</dbReference>
<dbReference type="Pfam" id="PF00096">
    <property type="entry name" value="zf-C2H2"/>
    <property type="match status" value="1"/>
</dbReference>
<keyword evidence="5" id="KW-0862">Zinc</keyword>
<reference evidence="12" key="1">
    <citation type="submission" date="2021-02" db="EMBL/GenBank/DDBJ databases">
        <authorList>
            <person name="Bekaert M."/>
        </authorList>
    </citation>
    <scope>NUCLEOTIDE SEQUENCE</scope>
    <source>
        <strain evidence="12">IoA-00</strain>
    </source>
</reference>
<keyword evidence="2" id="KW-0479">Metal-binding</keyword>
<feature type="compositionally biased region" description="Low complexity" evidence="11">
    <location>
        <begin position="867"/>
        <end position="882"/>
    </location>
</feature>
<accession>A0A7R8GZX7</accession>
<evidence type="ECO:0000256" key="5">
    <source>
        <dbReference type="ARBA" id="ARBA00022833"/>
    </source>
</evidence>
<keyword evidence="9 10" id="KW-0371">Homeobox</keyword>
<dbReference type="FunFam" id="3.30.160.60:FF:000045">
    <property type="entry name" value="ZFP69 zinc finger protein B"/>
    <property type="match status" value="1"/>
</dbReference>
<sequence length="955" mass="106706">MLRPCCYYLESWIIINIGHLRSMIRRRLDIYEVMASLPESPNLAFAAAAAAAAAASAVHRSPGVDYYANMMSKIWGAGILSPPGESSNIPLPPINLDSLRFSPQDQVNSGVNSDKIHPGLLNNNNNSTNHNNNIPSKKITSINNINNNNNSIISNNNNNNNNNNNSRLALKGQITCNCGTTFPNLEVLERHMVAHHPENTNLLCAICSKQFPNFTKLQRHMTNHNDSPDLRKFKCSRCGKAFKFKHHLKEHERIHTGEKPFECKHCGKRFSHSGSYSSHTTSKKCLQLGRRPNVKSTTYAIRRISIETKLATSWSSSLRPPFHQPHPKPLNSRDHQQSMPLSPPLTPLPTARFPPPGVMLQGPYPPPQPPHLQSFLLAAAQYNPLIGQGPRPNHLEFMENLQRYLQMRTSLAENSMTPLITTNTTTLPMSVVEEDDDKKSHEFKLMNNNTLEEEDAIIGSGGKSVMLKREEELVEDEMKEEDVDEEEDEEDETKNMHNNNTNLREDVTRSHDNNKVDVLKQQLQEQARLVMMKKFLENVNAESKRLDGTSLSEDLADGSDSSVIIPCKFDCGRKFKSDALVDLIRHQESCDSICDDQDSQDGMNAGGSAGSADERKVRVRTLISEEQLSVLKTYYTLNPRPKREELEKIAAEIGHPFKVVKVWFQNSRARDRREGKPLNQTLGPYPGDASSPQLMAGLLSRVSAALHNNNNRKCDSKTPDSTLSENTLSCLSTHKEEALNLSAGCGGNSAIPLFPILPQNLSTLQDIYKLREESNNEDEGGYVCTKCNKSFNKQTALAKHCSIEHSESRPYQCEYCEKAFKHKHHLCEHKRLHTGEKPFQCSQCLKRFSHSGSYSQHINHRYKSCKPLNNAPTNTNTTSTNPNSPPSLLVPPPTTTITSSSSDGSPTSSLIMENGHHHHHEGSAPLKEESGEITTNPSTLAYEQSHSILKTCGRG</sequence>
<dbReference type="GO" id="GO:0000981">
    <property type="term" value="F:DNA-binding transcription factor activity, RNA polymerase II-specific"/>
    <property type="evidence" value="ECO:0007669"/>
    <property type="project" value="TreeGrafter"/>
</dbReference>
<dbReference type="SUPFAM" id="SSF57667">
    <property type="entry name" value="beta-beta-alpha zinc fingers"/>
    <property type="match status" value="4"/>
</dbReference>
<feature type="DNA-binding region" description="Homeobox" evidence="9">
    <location>
        <begin position="616"/>
        <end position="675"/>
    </location>
</feature>
<dbReference type="FunFam" id="3.30.160.60:FF:000013">
    <property type="entry name" value="Putative zinc finger E-box-binding homeobox 2"/>
    <property type="match status" value="2"/>
</dbReference>
<keyword evidence="6 9" id="KW-0238">DNA-binding</keyword>
<feature type="region of interest" description="Disordered" evidence="11">
    <location>
        <begin position="473"/>
        <end position="512"/>
    </location>
</feature>
<dbReference type="OrthoDB" id="7491548at2759"/>
<evidence type="ECO:0000256" key="2">
    <source>
        <dbReference type="ARBA" id="ARBA00022723"/>
    </source>
</evidence>
<evidence type="ECO:0000313" key="13">
    <source>
        <dbReference type="Proteomes" id="UP000675881"/>
    </source>
</evidence>
<dbReference type="InterPro" id="IPR001356">
    <property type="entry name" value="HD"/>
</dbReference>
<evidence type="ECO:0000256" key="9">
    <source>
        <dbReference type="PROSITE-ProRule" id="PRU00108"/>
    </source>
</evidence>
<keyword evidence="3" id="KW-0677">Repeat</keyword>
<dbReference type="EMBL" id="HG994580">
    <property type="protein sequence ID" value="CAF2759763.1"/>
    <property type="molecule type" value="Genomic_DNA"/>
</dbReference>
<dbReference type="GO" id="GO:0000122">
    <property type="term" value="P:negative regulation of transcription by RNA polymerase II"/>
    <property type="evidence" value="ECO:0007669"/>
    <property type="project" value="UniProtKB-ARBA"/>
</dbReference>
<dbReference type="InterPro" id="IPR013087">
    <property type="entry name" value="Znf_C2H2_type"/>
</dbReference>
<dbReference type="Gene3D" id="1.10.10.60">
    <property type="entry name" value="Homeodomain-like"/>
    <property type="match status" value="1"/>
</dbReference>
<dbReference type="PANTHER" id="PTHR24391:SF27">
    <property type="entry name" value="ZINC FINGER PROTEIN 1"/>
    <property type="match status" value="1"/>
</dbReference>
<evidence type="ECO:0000256" key="7">
    <source>
        <dbReference type="ARBA" id="ARBA00023242"/>
    </source>
</evidence>
<dbReference type="SMART" id="SM00355">
    <property type="entry name" value="ZnF_C2H2"/>
    <property type="match status" value="7"/>
</dbReference>
<dbReference type="PROSITE" id="PS00028">
    <property type="entry name" value="ZINC_FINGER_C2H2_1"/>
    <property type="match status" value="3"/>
</dbReference>
<keyword evidence="7 9" id="KW-0539">Nucleus</keyword>